<gene>
    <name evidence="1" type="ORF">PSU4_23500</name>
</gene>
<dbReference type="InterPro" id="IPR050155">
    <property type="entry name" value="HAD-like_hydrolase_sf"/>
</dbReference>
<keyword evidence="2" id="KW-1185">Reference proteome</keyword>
<reference evidence="1 2" key="1">
    <citation type="submission" date="2019-07" db="EMBL/GenBank/DDBJ databases">
        <title>Whole genome shotgun sequence of Pseudonocardia sulfidoxydans NBRC 16205.</title>
        <authorList>
            <person name="Hosoyama A."/>
            <person name="Uohara A."/>
            <person name="Ohji S."/>
            <person name="Ichikawa N."/>
        </authorList>
    </citation>
    <scope>NUCLEOTIDE SEQUENCE [LARGE SCALE GENOMIC DNA]</scope>
    <source>
        <strain evidence="1 2">NBRC 16205</strain>
    </source>
</reference>
<dbReference type="InterPro" id="IPR023198">
    <property type="entry name" value="PGP-like_dom2"/>
</dbReference>
<dbReference type="GO" id="GO:0006281">
    <property type="term" value="P:DNA repair"/>
    <property type="evidence" value="ECO:0007669"/>
    <property type="project" value="TreeGrafter"/>
</dbReference>
<dbReference type="OrthoDB" id="9793014at2"/>
<dbReference type="Gene3D" id="1.10.150.240">
    <property type="entry name" value="Putative phosphatase, domain 2"/>
    <property type="match status" value="1"/>
</dbReference>
<dbReference type="Proteomes" id="UP000321685">
    <property type="component" value="Unassembled WGS sequence"/>
</dbReference>
<dbReference type="Gene3D" id="3.40.50.1000">
    <property type="entry name" value="HAD superfamily/HAD-like"/>
    <property type="match status" value="1"/>
</dbReference>
<dbReference type="GO" id="GO:0008967">
    <property type="term" value="F:phosphoglycolate phosphatase activity"/>
    <property type="evidence" value="ECO:0007669"/>
    <property type="project" value="TreeGrafter"/>
</dbReference>
<dbReference type="PANTHER" id="PTHR43434:SF16">
    <property type="entry name" value="BLL8046 PROTEIN"/>
    <property type="match status" value="1"/>
</dbReference>
<dbReference type="SFLD" id="SFLDG01129">
    <property type="entry name" value="C1.5:_HAD__Beta-PGM__Phosphata"/>
    <property type="match status" value="1"/>
</dbReference>
<dbReference type="RefSeq" id="WP_147106421.1">
    <property type="nucleotide sequence ID" value="NZ_BJVJ01000019.1"/>
</dbReference>
<dbReference type="InterPro" id="IPR036412">
    <property type="entry name" value="HAD-like_sf"/>
</dbReference>
<accession>A0A511DF34</accession>
<dbReference type="GO" id="GO:0005829">
    <property type="term" value="C:cytosol"/>
    <property type="evidence" value="ECO:0007669"/>
    <property type="project" value="TreeGrafter"/>
</dbReference>
<dbReference type="EMBL" id="BJVJ01000019">
    <property type="protein sequence ID" value="GEL23396.1"/>
    <property type="molecule type" value="Genomic_DNA"/>
</dbReference>
<dbReference type="SFLD" id="SFLDS00003">
    <property type="entry name" value="Haloacid_Dehalogenase"/>
    <property type="match status" value="1"/>
</dbReference>
<comment type="caution">
    <text evidence="1">The sequence shown here is derived from an EMBL/GenBank/DDBJ whole genome shotgun (WGS) entry which is preliminary data.</text>
</comment>
<dbReference type="InterPro" id="IPR023214">
    <property type="entry name" value="HAD_sf"/>
</dbReference>
<dbReference type="AlphaFoldDB" id="A0A511DF34"/>
<name>A0A511DF34_9PSEU</name>
<organism evidence="1 2">
    <name type="scientific">Pseudonocardia sulfidoxydans NBRC 16205</name>
    <dbReference type="NCBI Taxonomy" id="1223511"/>
    <lineage>
        <taxon>Bacteria</taxon>
        <taxon>Bacillati</taxon>
        <taxon>Actinomycetota</taxon>
        <taxon>Actinomycetes</taxon>
        <taxon>Pseudonocardiales</taxon>
        <taxon>Pseudonocardiaceae</taxon>
        <taxon>Pseudonocardia</taxon>
    </lineage>
</organism>
<dbReference type="InterPro" id="IPR006439">
    <property type="entry name" value="HAD-SF_hydro_IA"/>
</dbReference>
<protein>
    <submittedName>
        <fullName evidence="1">Haloacid dehalogenase</fullName>
    </submittedName>
</protein>
<evidence type="ECO:0000313" key="1">
    <source>
        <dbReference type="EMBL" id="GEL23396.1"/>
    </source>
</evidence>
<dbReference type="NCBIfam" id="TIGR01549">
    <property type="entry name" value="HAD-SF-IA-v1"/>
    <property type="match status" value="1"/>
</dbReference>
<evidence type="ECO:0000313" key="2">
    <source>
        <dbReference type="Proteomes" id="UP000321685"/>
    </source>
</evidence>
<proteinExistence type="predicted"/>
<dbReference type="SUPFAM" id="SSF56784">
    <property type="entry name" value="HAD-like"/>
    <property type="match status" value="1"/>
</dbReference>
<dbReference type="PANTHER" id="PTHR43434">
    <property type="entry name" value="PHOSPHOGLYCOLATE PHOSPHATASE"/>
    <property type="match status" value="1"/>
</dbReference>
<sequence>MSGRRTVYDAVVLDVDGTLVDTNYQHALAWYRAFRRVGITLPVWRLHRAIGMGGDQLVAAVAGDDAEHEHGDTLRAAWAEEFEPMLGEVAAFERVRELLRAVGDRGPTVVLASSGKPDHVDAYLDLFDGRELAAAWTTSEDVERTKPEPDLVAAALEQVGGGDALVVGDTVWDMEAAARAGQDCVAVRTGGFSAAELRDAGAKAVYDSVGDLCDDLDAVLAGSPSVATAPSDSPAASVTG</sequence>
<dbReference type="Pfam" id="PF00702">
    <property type="entry name" value="Hydrolase"/>
    <property type="match status" value="1"/>
</dbReference>